<organism evidence="1 2">
    <name type="scientific">Camellia lanceoleosa</name>
    <dbReference type="NCBI Taxonomy" id="1840588"/>
    <lineage>
        <taxon>Eukaryota</taxon>
        <taxon>Viridiplantae</taxon>
        <taxon>Streptophyta</taxon>
        <taxon>Embryophyta</taxon>
        <taxon>Tracheophyta</taxon>
        <taxon>Spermatophyta</taxon>
        <taxon>Magnoliopsida</taxon>
        <taxon>eudicotyledons</taxon>
        <taxon>Gunneridae</taxon>
        <taxon>Pentapetalae</taxon>
        <taxon>asterids</taxon>
        <taxon>Ericales</taxon>
        <taxon>Theaceae</taxon>
        <taxon>Camellia</taxon>
    </lineage>
</organism>
<dbReference type="EMBL" id="CM045769">
    <property type="protein sequence ID" value="KAI7994443.1"/>
    <property type="molecule type" value="Genomic_DNA"/>
</dbReference>
<gene>
    <name evidence="1" type="ORF">LOK49_LG11G02830</name>
</gene>
<reference evidence="1 2" key="1">
    <citation type="journal article" date="2022" name="Plant J.">
        <title>Chromosome-level genome of Camellia lanceoleosa provides a valuable resource for understanding genome evolution and self-incompatibility.</title>
        <authorList>
            <person name="Gong W."/>
            <person name="Xiao S."/>
            <person name="Wang L."/>
            <person name="Liao Z."/>
            <person name="Chang Y."/>
            <person name="Mo W."/>
            <person name="Hu G."/>
            <person name="Li W."/>
            <person name="Zhao G."/>
            <person name="Zhu H."/>
            <person name="Hu X."/>
            <person name="Ji K."/>
            <person name="Xiang X."/>
            <person name="Song Q."/>
            <person name="Yuan D."/>
            <person name="Jin S."/>
            <person name="Zhang L."/>
        </authorList>
    </citation>
    <scope>NUCLEOTIDE SEQUENCE [LARGE SCALE GENOMIC DNA]</scope>
    <source>
        <strain evidence="1">SQ_2022a</strain>
    </source>
</reference>
<accession>A0ACC0G1F0</accession>
<sequence>MVASVKPSALAISAQPEEPQGKMMIENEETLHDFRNLCPNPITPEACHRDLNLDLHLAGTSMTNEPLDYFDCDNVSTVHPETPMENESIQGAERRTNCHISFIC</sequence>
<proteinExistence type="predicted"/>
<evidence type="ECO:0000313" key="2">
    <source>
        <dbReference type="Proteomes" id="UP001060215"/>
    </source>
</evidence>
<keyword evidence="2" id="KW-1185">Reference proteome</keyword>
<evidence type="ECO:0000313" key="1">
    <source>
        <dbReference type="EMBL" id="KAI7994443.1"/>
    </source>
</evidence>
<protein>
    <submittedName>
        <fullName evidence="1">Uncharacterized protein</fullName>
    </submittedName>
</protein>
<comment type="caution">
    <text evidence="1">The sequence shown here is derived from an EMBL/GenBank/DDBJ whole genome shotgun (WGS) entry which is preliminary data.</text>
</comment>
<name>A0ACC0G1F0_9ERIC</name>
<dbReference type="Proteomes" id="UP001060215">
    <property type="component" value="Chromosome 12"/>
</dbReference>